<protein>
    <submittedName>
        <fullName evidence="3">Uncharacterized protein</fullName>
    </submittedName>
</protein>
<feature type="transmembrane region" description="Helical" evidence="2">
    <location>
        <begin position="207"/>
        <end position="225"/>
    </location>
</feature>
<keyword evidence="2" id="KW-0812">Transmembrane</keyword>
<feature type="compositionally biased region" description="Basic and acidic residues" evidence="1">
    <location>
        <begin position="387"/>
        <end position="399"/>
    </location>
</feature>
<feature type="region of interest" description="Disordered" evidence="1">
    <location>
        <begin position="387"/>
        <end position="419"/>
    </location>
</feature>
<name>A0A1M7YZ56_9VIBR</name>
<feature type="transmembrane region" description="Helical" evidence="2">
    <location>
        <begin position="66"/>
        <end position="87"/>
    </location>
</feature>
<keyword evidence="2" id="KW-1133">Transmembrane helix</keyword>
<organism evidence="3 4">
    <name type="scientific">Vibrio quintilis</name>
    <dbReference type="NCBI Taxonomy" id="1117707"/>
    <lineage>
        <taxon>Bacteria</taxon>
        <taxon>Pseudomonadati</taxon>
        <taxon>Pseudomonadota</taxon>
        <taxon>Gammaproteobacteria</taxon>
        <taxon>Vibrionales</taxon>
        <taxon>Vibrionaceae</taxon>
        <taxon>Vibrio</taxon>
    </lineage>
</organism>
<evidence type="ECO:0000256" key="2">
    <source>
        <dbReference type="SAM" id="Phobius"/>
    </source>
</evidence>
<dbReference type="EMBL" id="FRFG01000049">
    <property type="protein sequence ID" value="SHO57938.1"/>
    <property type="molecule type" value="Genomic_DNA"/>
</dbReference>
<feature type="transmembrane region" description="Helical" evidence="2">
    <location>
        <begin position="34"/>
        <end position="60"/>
    </location>
</feature>
<evidence type="ECO:0000313" key="4">
    <source>
        <dbReference type="Proteomes" id="UP000184600"/>
    </source>
</evidence>
<feature type="compositionally biased region" description="Basic residues" evidence="1">
    <location>
        <begin position="402"/>
        <end position="419"/>
    </location>
</feature>
<feature type="transmembrane region" description="Helical" evidence="2">
    <location>
        <begin position="178"/>
        <end position="195"/>
    </location>
</feature>
<evidence type="ECO:0000313" key="3">
    <source>
        <dbReference type="EMBL" id="SHO57938.1"/>
    </source>
</evidence>
<dbReference type="STRING" id="1117707.VQ7734_03708"/>
<reference evidence="4" key="1">
    <citation type="submission" date="2016-12" db="EMBL/GenBank/DDBJ databases">
        <authorList>
            <person name="Rodrigo-Torres L."/>
            <person name="Arahal R.D."/>
            <person name="Lucena T."/>
        </authorList>
    </citation>
    <scope>NUCLEOTIDE SEQUENCE [LARGE SCALE GENOMIC DNA]</scope>
</reference>
<dbReference type="OrthoDB" id="7067306at2"/>
<evidence type="ECO:0000256" key="1">
    <source>
        <dbReference type="SAM" id="MobiDB-lite"/>
    </source>
</evidence>
<keyword evidence="4" id="KW-1185">Reference proteome</keyword>
<keyword evidence="2" id="KW-0472">Membrane</keyword>
<sequence length="419" mass="49022">MTYYAETAWKGQEPENYELEEVDRSQLIPVPKSVAYTIAAAQIICIFSFIGAIYSLFIYAGESFRYSGLLIAGIIFFALSFISYQVIKRLEKDDRIYAPKYPYYIAEHVQKFIYTRLQFKAPSTIVPTHTLKQMEFKPSVWNERRFKDKYGKAVIEWDEKTLTEYRYIMGISRRILKFFWYANFPYTICFSWAHVVNIVTSHSLLNIHPLILILNIALLFSGKSANTGWTARRKVIEFNRITGKVTGFDDQGEPSCESLFTDFNAYIHYEPGRFTGKTTTPSHHGLELVPRHKPFLTPKDTIKLYTFGGTAGREYCDELWKTLVVFMDVTKPLPFSIVLETCRHNDPTSREYQLMHPEEIPSFTSMTDKEYQNSLKDFYARQTIPSYKKETAKMPKEIKSSGVRRGREKRKHRSKKRRR</sequence>
<gene>
    <name evidence="3" type="ORF">VQ7734_03708</name>
</gene>
<accession>A0A1M7YZ56</accession>
<proteinExistence type="predicted"/>
<dbReference type="AlphaFoldDB" id="A0A1M7YZ56"/>
<dbReference type="RefSeq" id="WP_073585390.1">
    <property type="nucleotide sequence ID" value="NZ_AP024897.1"/>
</dbReference>
<dbReference type="Proteomes" id="UP000184600">
    <property type="component" value="Unassembled WGS sequence"/>
</dbReference>